<comment type="caution">
    <text evidence="8">The sequence shown here is derived from an EMBL/GenBank/DDBJ whole genome shotgun (WGS) entry which is preliminary data.</text>
</comment>
<feature type="domain" description="Protein kinase" evidence="7">
    <location>
        <begin position="39"/>
        <end position="306"/>
    </location>
</feature>
<dbReference type="GO" id="GO:0005524">
    <property type="term" value="F:ATP binding"/>
    <property type="evidence" value="ECO:0007669"/>
    <property type="project" value="UniProtKB-KW"/>
</dbReference>
<dbReference type="SUPFAM" id="SSF55073">
    <property type="entry name" value="Nucleotide cyclase"/>
    <property type="match status" value="1"/>
</dbReference>
<protein>
    <submittedName>
        <fullName evidence="8">Protein kinase</fullName>
    </submittedName>
</protein>
<dbReference type="Gene3D" id="1.10.510.10">
    <property type="entry name" value="Transferase(Phosphotransferase) domain 1"/>
    <property type="match status" value="1"/>
</dbReference>
<feature type="region of interest" description="Disordered" evidence="6">
    <location>
        <begin position="312"/>
        <end position="333"/>
    </location>
</feature>
<dbReference type="GO" id="GO:0035556">
    <property type="term" value="P:intracellular signal transduction"/>
    <property type="evidence" value="ECO:0007669"/>
    <property type="project" value="InterPro"/>
</dbReference>
<dbReference type="InterPro" id="IPR029787">
    <property type="entry name" value="Nucleotide_cyclase"/>
</dbReference>
<dbReference type="GO" id="GO:0004674">
    <property type="term" value="F:protein serine/threonine kinase activity"/>
    <property type="evidence" value="ECO:0007669"/>
    <property type="project" value="TreeGrafter"/>
</dbReference>
<dbReference type="GO" id="GO:0016020">
    <property type="term" value="C:membrane"/>
    <property type="evidence" value="ECO:0007669"/>
    <property type="project" value="UniProtKB-SubCell"/>
</dbReference>
<reference evidence="8 9" key="1">
    <citation type="submission" date="2014-02" db="EMBL/GenBank/DDBJ databases">
        <title>The small core and large imbalanced accessory genome model reveals a collaborative survival strategy of Sorangium cellulosum strains in nature.</title>
        <authorList>
            <person name="Han K."/>
            <person name="Peng R."/>
            <person name="Blom J."/>
            <person name="Li Y.-Z."/>
        </authorList>
    </citation>
    <scope>NUCLEOTIDE SEQUENCE [LARGE SCALE GENOMIC DNA]</scope>
    <source>
        <strain evidence="8 9">So0011-07</strain>
    </source>
</reference>
<keyword evidence="3" id="KW-0547">Nucleotide-binding</keyword>
<dbReference type="EMBL" id="JEMB01003095">
    <property type="protein sequence ID" value="KYF75704.1"/>
    <property type="molecule type" value="Genomic_DNA"/>
</dbReference>
<dbReference type="SMART" id="SM00220">
    <property type="entry name" value="S_TKc"/>
    <property type="match status" value="1"/>
</dbReference>
<dbReference type="GO" id="GO:0009190">
    <property type="term" value="P:cyclic nucleotide biosynthetic process"/>
    <property type="evidence" value="ECO:0007669"/>
    <property type="project" value="InterPro"/>
</dbReference>
<evidence type="ECO:0000313" key="9">
    <source>
        <dbReference type="Proteomes" id="UP000075635"/>
    </source>
</evidence>
<dbReference type="SUPFAM" id="SSF56112">
    <property type="entry name" value="Protein kinase-like (PK-like)"/>
    <property type="match status" value="1"/>
</dbReference>
<dbReference type="AlphaFoldDB" id="A0A150R617"/>
<gene>
    <name evidence="8" type="ORF">BE17_24425</name>
</gene>
<dbReference type="Gene3D" id="3.30.70.1230">
    <property type="entry name" value="Nucleotide cyclase"/>
    <property type="match status" value="1"/>
</dbReference>
<dbReference type="InterPro" id="IPR001054">
    <property type="entry name" value="A/G_cyclase"/>
</dbReference>
<evidence type="ECO:0000259" key="7">
    <source>
        <dbReference type="PROSITE" id="PS50011"/>
    </source>
</evidence>
<dbReference type="Gene3D" id="3.30.200.20">
    <property type="entry name" value="Phosphorylase Kinase, domain 1"/>
    <property type="match status" value="1"/>
</dbReference>
<evidence type="ECO:0000256" key="3">
    <source>
        <dbReference type="ARBA" id="ARBA00022741"/>
    </source>
</evidence>
<feature type="compositionally biased region" description="Basic and acidic residues" evidence="6">
    <location>
        <begin position="1"/>
        <end position="11"/>
    </location>
</feature>
<dbReference type="InterPro" id="IPR000719">
    <property type="entry name" value="Prot_kinase_dom"/>
</dbReference>
<dbReference type="Pfam" id="PF00069">
    <property type="entry name" value="Pkinase"/>
    <property type="match status" value="1"/>
</dbReference>
<evidence type="ECO:0000256" key="1">
    <source>
        <dbReference type="ARBA" id="ARBA00004167"/>
    </source>
</evidence>
<dbReference type="GO" id="GO:0004016">
    <property type="term" value="F:adenylate cyclase activity"/>
    <property type="evidence" value="ECO:0007669"/>
    <property type="project" value="UniProtKB-ARBA"/>
</dbReference>
<proteinExistence type="predicted"/>
<dbReference type="InterPro" id="IPR008271">
    <property type="entry name" value="Ser/Thr_kinase_AS"/>
</dbReference>
<feature type="compositionally biased region" description="Basic and acidic residues" evidence="6">
    <location>
        <begin position="317"/>
        <end position="329"/>
    </location>
</feature>
<dbReference type="InterPro" id="IPR011009">
    <property type="entry name" value="Kinase-like_dom_sf"/>
</dbReference>
<name>A0A150R617_SORCE</name>
<evidence type="ECO:0000256" key="4">
    <source>
        <dbReference type="ARBA" id="ARBA00022777"/>
    </source>
</evidence>
<dbReference type="PANTHER" id="PTHR43289">
    <property type="entry name" value="MITOGEN-ACTIVATED PROTEIN KINASE KINASE KINASE 20-RELATED"/>
    <property type="match status" value="1"/>
</dbReference>
<feature type="region of interest" description="Disordered" evidence="6">
    <location>
        <begin position="1"/>
        <end position="33"/>
    </location>
</feature>
<dbReference type="PROSITE" id="PS50011">
    <property type="entry name" value="PROTEIN_KINASE_DOM"/>
    <property type="match status" value="1"/>
</dbReference>
<comment type="subcellular location">
    <subcellularLocation>
        <location evidence="1">Membrane</location>
        <topology evidence="1">Single-pass membrane protein</topology>
    </subcellularLocation>
</comment>
<dbReference type="CDD" id="cd07302">
    <property type="entry name" value="CHD"/>
    <property type="match status" value="1"/>
</dbReference>
<evidence type="ECO:0000256" key="5">
    <source>
        <dbReference type="ARBA" id="ARBA00022840"/>
    </source>
</evidence>
<keyword evidence="5" id="KW-0067">ATP-binding</keyword>
<dbReference type="Proteomes" id="UP000075635">
    <property type="component" value="Unassembled WGS sequence"/>
</dbReference>
<evidence type="ECO:0000256" key="2">
    <source>
        <dbReference type="ARBA" id="ARBA00022679"/>
    </source>
</evidence>
<dbReference type="PROSITE" id="PS00108">
    <property type="entry name" value="PROTEIN_KINASE_ST"/>
    <property type="match status" value="1"/>
</dbReference>
<dbReference type="CDD" id="cd14014">
    <property type="entry name" value="STKc_PknB_like"/>
    <property type="match status" value="1"/>
</dbReference>
<dbReference type="PANTHER" id="PTHR43289:SF6">
    <property type="entry name" value="SERINE_THREONINE-PROTEIN KINASE NEKL-3"/>
    <property type="match status" value="1"/>
</dbReference>
<evidence type="ECO:0000313" key="8">
    <source>
        <dbReference type="EMBL" id="KYF75704.1"/>
    </source>
</evidence>
<keyword evidence="2" id="KW-0808">Transferase</keyword>
<accession>A0A150R617</accession>
<sequence>MSDEGAHRPEDPTVSSAGGSGSPAPKSRLGPGDVVGERWRIEELLRRGGMGRVFRATDLRLGGPAALKLMDPAIVGTEKARARFLLEAQTAAMLRGTNVVQVLDFNVDAATQVPYIAMELLRGEDLAERLARGPLSYEETAAVIGDVCSAIGKAHRMGIVHRDLKPANIFLVDDDERPLCKVLDFGIVKLEDLGLDRQGAPQTDAGATLGTVSYMSPEQIANAREVDGRADLWSIGVITYECMTGRRPFRGESLFELVHKICFDVPVAPSRVADVPGGFDGWFARATHRDRDRRFASARELLDALRALAAGRSAEPTGKKRPDSDRDAAHTQSWASDANQIDIGALKDLTFKNAVVREFLDSANKHFVSGSKGLGKTLLLTYKRSVLSEIYLAATGRERRHAAVQFIPEGRPYLDLMGDLLTVNQGRIDFMSGLHECKRLWSFSFRLSIVSYQSALTGAGVPEDLAPLSRSLRGLLQGRPVEPTMVVKELLSLTVRQINQVIDAMDGPLERRLRSLHSGIYIFVDKLDQALRRLPRAAWIHMQAGMIEAAWDLMNANRHVKIFATIREEAFSAYESDIKTNLYGATSTLRYAKHELFELLDKLTYYYERLPLREFIHLDMVSAGRSARGEGTFDFLYRHTLGRPRDLVILASEISRNRKALDERTFTQVVQDKSAGLLVANIFDEMRVFLEVLCHPDKRAKFLALLPCDVLTHDDLVEVWCSFHGVDRAYFDAHGRDADDVYHPFRELYECGVLGVLGPGTAAERHVQRFRQPHDAVVGSRHELPRSRYYLLHPSLRALIESLPGGGRFHAVRGVVIGHDEPWPRHWDLVVEVQRELFRRPEDGEEIGEVVFSLIDRLMADIADGEAADAARRAIAASPTFARLSAHLDRLRWDDLHFALLELFPAEQREETEPTDRIEVAMLLIDIVRSTDMIRSIGDTRFVDHLHRLRSALRGATNPRLVKGTGDGYLAVYPTMTRALEAARVLRRAVDDPAQLRLVVHWGLVRMSDHDVIGAEVHRLFRIEAVTEEDRVEEPSAGVTLPRPGRVTLSRSAVAALPDAARADFRRAGAFRLKGFDEPEAIWVEAGAGP</sequence>
<evidence type="ECO:0000256" key="6">
    <source>
        <dbReference type="SAM" id="MobiDB-lite"/>
    </source>
</evidence>
<organism evidence="8 9">
    <name type="scientific">Sorangium cellulosum</name>
    <name type="common">Polyangium cellulosum</name>
    <dbReference type="NCBI Taxonomy" id="56"/>
    <lineage>
        <taxon>Bacteria</taxon>
        <taxon>Pseudomonadati</taxon>
        <taxon>Myxococcota</taxon>
        <taxon>Polyangia</taxon>
        <taxon>Polyangiales</taxon>
        <taxon>Polyangiaceae</taxon>
        <taxon>Sorangium</taxon>
    </lineage>
</organism>
<keyword evidence="4 8" id="KW-0418">Kinase</keyword>